<keyword evidence="5" id="KW-0378">Hydrolase</keyword>
<dbReference type="SUPFAM" id="SSF81321">
    <property type="entry name" value="Family A G protein-coupled receptor-like"/>
    <property type="match status" value="1"/>
</dbReference>
<reference evidence="15" key="1">
    <citation type="journal article" date="2008" name="Nat. Genet.">
        <title>The Pristionchus pacificus genome provides a unique perspective on nematode lifestyle and parasitism.</title>
        <authorList>
            <person name="Dieterich C."/>
            <person name="Clifton S.W."/>
            <person name="Schuster L.N."/>
            <person name="Chinwalla A."/>
            <person name="Delehaunty K."/>
            <person name="Dinkelacker I."/>
            <person name="Fulton L."/>
            <person name="Fulton R."/>
            <person name="Godfrey J."/>
            <person name="Minx P."/>
            <person name="Mitreva M."/>
            <person name="Roeseler W."/>
            <person name="Tian H."/>
            <person name="Witte H."/>
            <person name="Yang S.P."/>
            <person name="Wilson R.K."/>
            <person name="Sommer R.J."/>
        </authorList>
    </citation>
    <scope>NUCLEOTIDE SEQUENCE [LARGE SCALE GENOMIC DNA]</scope>
    <source>
        <strain evidence="15">PS312</strain>
    </source>
</reference>
<keyword evidence="15" id="KW-1185">Reference proteome</keyword>
<keyword evidence="7" id="KW-0735">Signal-anchor</keyword>
<reference evidence="14" key="2">
    <citation type="submission" date="2022-06" db="UniProtKB">
        <authorList>
            <consortium name="EnsemblMetazoa"/>
        </authorList>
    </citation>
    <scope>IDENTIFICATION</scope>
    <source>
        <strain evidence="14">PS312</strain>
    </source>
</reference>
<dbReference type="GO" id="GO:0004177">
    <property type="term" value="F:aminopeptidase activity"/>
    <property type="evidence" value="ECO:0007669"/>
    <property type="project" value="UniProtKB-KW"/>
</dbReference>
<sequence>MIVLPVLIFATIIGAPVIAIHRDFDYPYFADHDGSNNDFSHSRVTREVSSVNSQNGTTKYKTEFIEIPSSHKEPDRILFKVIIRKAQRTSYPVGVNGSRKLLAFKWAPNQVKYSFVLNDNVYYVSSPEQRPIKVSDHERDGLIHGTFDWVYKEEIFLREYIRGGAMWFSPSAKYLAYASRAVNSSEKMLMTTYSRDERYNYNYNMEYPKTGEKRIAEFSISIWSAEKNKSITMDVQLTNPKSFHYLFGVSWVTLHGKELLLTTWANRWQNETSLTICDYEKATCSLIYEHKYMHGQWADPTGHTNIIHSNSSFFILLPNSVGNNSWQHVARIFVTPDLKFESISFVPSGEYDITAIVEYRPTENEIFYTAQAPHPWNLHVYASPAGENSFLKTDQCVTCAYSNCTYQGSVEVSRAHNLMVHLTCRGPSKPYRTTFFPSVSAQSDGKYTYTNSESTDENYESEWKIETIVLNNGYEAIVQIFHGDLDLNSIPVTLFVYGAPGFNKVSDEYKPPPRSTGNTTAAVHIDVRGSSGRGWNYRSQIYGRMVTVEVEDTYEAMRMVLDKYPRLDKHRVGVQGSSYGGTLTTALVEVAPEGFFKCAMAGAPVTNFALYDATYSERYMADTALSAYTDLTLNVTKFAHTKFLLVHGMRDDNVHFQHSALLIEALQNADIQFGLMMNEAYAFYRTGQKLRNPGKEGCRSLTSMNKKFRWLKTDQDLRTLVHYGKSGCIIAIIAGNKPTNRNEQLRLLAEALDEEVTALIDSGAEFHDYILKEMAIALNEKKKCWPKFTASERWIRQWKSHYRVTGRHITKIVSVKKKKDEGKIKEQVDELRAQVQQIVEEHPDIYIWNCDQTGMVKEAHGKRTLARKGVKQVVCVAQSVEATTSSITLLPIIGMDGYTYLVNIQHVLTLASLIVNFLLVNFIIRGRNKDIGNYRMLLTCFAINYFVFTVVHYLTYPIAETHPNTFMQRSHGPIKSLFMQCIYIGNYGTSFPLLCANFVYRVMVLKSNLREHFNKLLVGTVLAVIASFGLWFFVAYALFSQDNESRAITRELFEGRFPSPIVHTVHTADLYVVAVYWSGTTFDGPRWKCFGGAIILVTIMSTVYGTITTCSVVIVKHTTTHAKSTGSIRLQRQLFTCLTIFPLATAYFPAGFCIFAPILGVSWPSISMVLPNFCCLHPLFDGLVVMLAITEYRKSLMQLVTCGRVKKKPNASFVSHNLSSSYSGKT</sequence>
<dbReference type="InterPro" id="IPR002469">
    <property type="entry name" value="Peptidase_S9B_N"/>
</dbReference>
<dbReference type="GO" id="GO:0008239">
    <property type="term" value="F:dipeptidyl-peptidase activity"/>
    <property type="evidence" value="ECO:0000318"/>
    <property type="project" value="GO_Central"/>
</dbReference>
<dbReference type="InterPro" id="IPR019428">
    <property type="entry name" value="7TM_GPCR_serpentine_rcpt_Str"/>
</dbReference>
<evidence type="ECO:0000256" key="11">
    <source>
        <dbReference type="ARBA" id="ARBA00037847"/>
    </source>
</evidence>
<dbReference type="Pfam" id="PF10326">
    <property type="entry name" value="7TM_GPCR_Str"/>
    <property type="match status" value="1"/>
</dbReference>
<dbReference type="Proteomes" id="UP000005239">
    <property type="component" value="Unassembled WGS sequence"/>
</dbReference>
<protein>
    <submittedName>
        <fullName evidence="14">G protein-coupled receptor</fullName>
    </submittedName>
</protein>
<proteinExistence type="predicted"/>
<evidence type="ECO:0000256" key="1">
    <source>
        <dbReference type="ARBA" id="ARBA00004606"/>
    </source>
</evidence>
<organism evidence="14 15">
    <name type="scientific">Pristionchus pacificus</name>
    <name type="common">Parasitic nematode worm</name>
    <dbReference type="NCBI Taxonomy" id="54126"/>
    <lineage>
        <taxon>Eukaryota</taxon>
        <taxon>Metazoa</taxon>
        <taxon>Ecdysozoa</taxon>
        <taxon>Nematoda</taxon>
        <taxon>Chromadorea</taxon>
        <taxon>Rhabditida</taxon>
        <taxon>Rhabditina</taxon>
        <taxon>Diplogasteromorpha</taxon>
        <taxon>Diplogasteroidea</taxon>
        <taxon>Neodiplogasteridae</taxon>
        <taxon>Pristionchus</taxon>
    </lineage>
</organism>
<evidence type="ECO:0000259" key="12">
    <source>
        <dbReference type="Pfam" id="PF00326"/>
    </source>
</evidence>
<evidence type="ECO:0000259" key="13">
    <source>
        <dbReference type="Pfam" id="PF00930"/>
    </source>
</evidence>
<dbReference type="Pfam" id="PF00930">
    <property type="entry name" value="DPPIV_N"/>
    <property type="match status" value="1"/>
</dbReference>
<keyword evidence="8" id="KW-1133">Transmembrane helix</keyword>
<name>A0A2A6BT47_PRIPA</name>
<evidence type="ECO:0000313" key="15">
    <source>
        <dbReference type="Proteomes" id="UP000005239"/>
    </source>
</evidence>
<comment type="subcellular location">
    <subcellularLocation>
        <location evidence="11">Endomembrane system</location>
        <topology evidence="11">Single-pass membrane protein</topology>
    </subcellularLocation>
    <subcellularLocation>
        <location evidence="1">Membrane</location>
        <topology evidence="1">Single-pass type II membrane protein</topology>
    </subcellularLocation>
</comment>
<dbReference type="EnsemblMetazoa" id="PPA37449.1">
    <property type="protein sequence ID" value="PPA37449.1"/>
    <property type="gene ID" value="WBGene00275818"/>
</dbReference>
<dbReference type="InterPro" id="IPR001375">
    <property type="entry name" value="Peptidase_S9_cat"/>
</dbReference>
<evidence type="ECO:0000256" key="9">
    <source>
        <dbReference type="ARBA" id="ARBA00023136"/>
    </source>
</evidence>
<dbReference type="GO" id="GO:0008236">
    <property type="term" value="F:serine-type peptidase activity"/>
    <property type="evidence" value="ECO:0007669"/>
    <property type="project" value="UniProtKB-KW"/>
</dbReference>
<gene>
    <name evidence="14" type="primary">WBGene00275818</name>
</gene>
<dbReference type="GO" id="GO:0006508">
    <property type="term" value="P:proteolysis"/>
    <property type="evidence" value="ECO:0000318"/>
    <property type="project" value="GO_Central"/>
</dbReference>
<evidence type="ECO:0000313" key="14">
    <source>
        <dbReference type="EnsemblMetazoa" id="PPA37449.1"/>
    </source>
</evidence>
<keyword evidence="9" id="KW-0472">Membrane</keyword>
<keyword evidence="6" id="KW-0720">Serine protease</keyword>
<dbReference type="Gene3D" id="2.140.10.30">
    <property type="entry name" value="Dipeptidylpeptidase IV, N-terminal domain"/>
    <property type="match status" value="1"/>
</dbReference>
<feature type="domain" description="Peptidase S9 prolyl oligopeptidase catalytic" evidence="12">
    <location>
        <begin position="521"/>
        <end position="678"/>
    </location>
</feature>
<dbReference type="SUPFAM" id="SSF82171">
    <property type="entry name" value="DPP6 N-terminal domain-like"/>
    <property type="match status" value="1"/>
</dbReference>
<dbReference type="InterPro" id="IPR050278">
    <property type="entry name" value="Serine_Prot_S9B/DPPIV"/>
</dbReference>
<evidence type="ECO:0000256" key="5">
    <source>
        <dbReference type="ARBA" id="ARBA00022801"/>
    </source>
</evidence>
<dbReference type="GO" id="GO:0012505">
    <property type="term" value="C:endomembrane system"/>
    <property type="evidence" value="ECO:0007669"/>
    <property type="project" value="UniProtKB-SubCell"/>
</dbReference>
<dbReference type="InterPro" id="IPR029058">
    <property type="entry name" value="AB_hydrolase_fold"/>
</dbReference>
<evidence type="ECO:0000256" key="3">
    <source>
        <dbReference type="ARBA" id="ARBA00022670"/>
    </source>
</evidence>
<evidence type="ECO:0000256" key="2">
    <source>
        <dbReference type="ARBA" id="ARBA00022438"/>
    </source>
</evidence>
<keyword evidence="4" id="KW-0812">Transmembrane</keyword>
<evidence type="ECO:0000256" key="6">
    <source>
        <dbReference type="ARBA" id="ARBA00022825"/>
    </source>
</evidence>
<dbReference type="SUPFAM" id="SSF53474">
    <property type="entry name" value="alpha/beta-Hydrolases"/>
    <property type="match status" value="1"/>
</dbReference>
<feature type="domain" description="Dipeptidylpeptidase IV N-terminal" evidence="13">
    <location>
        <begin position="98"/>
        <end position="431"/>
    </location>
</feature>
<accession>A0A8R1US55</accession>
<keyword evidence="3" id="KW-0645">Protease</keyword>
<keyword evidence="10" id="KW-0325">Glycoprotein</keyword>
<dbReference type="Gene3D" id="3.40.50.1820">
    <property type="entry name" value="alpha/beta hydrolase"/>
    <property type="match status" value="1"/>
</dbReference>
<dbReference type="GO" id="GO:0005886">
    <property type="term" value="C:plasma membrane"/>
    <property type="evidence" value="ECO:0000318"/>
    <property type="project" value="GO_Central"/>
</dbReference>
<evidence type="ECO:0000256" key="8">
    <source>
        <dbReference type="ARBA" id="ARBA00022989"/>
    </source>
</evidence>
<dbReference type="OrthoDB" id="5876883at2759"/>
<accession>A0A2A6BT47</accession>
<dbReference type="Pfam" id="PF00326">
    <property type="entry name" value="Peptidase_S9"/>
    <property type="match status" value="1"/>
</dbReference>
<evidence type="ECO:0000256" key="10">
    <source>
        <dbReference type="ARBA" id="ARBA00023180"/>
    </source>
</evidence>
<dbReference type="PANTHER" id="PTHR11731">
    <property type="entry name" value="PROTEASE FAMILY S9B,C DIPEPTIDYL-PEPTIDASE IV-RELATED"/>
    <property type="match status" value="1"/>
</dbReference>
<dbReference type="PANTHER" id="PTHR11731:SF200">
    <property type="entry name" value="DIPEPTIDYL PEPTIDASE 10, ISOFORM B"/>
    <property type="match status" value="1"/>
</dbReference>
<dbReference type="AlphaFoldDB" id="A0A2A6BT47"/>
<keyword evidence="2" id="KW-0031">Aminopeptidase</keyword>
<evidence type="ECO:0000256" key="7">
    <source>
        <dbReference type="ARBA" id="ARBA00022968"/>
    </source>
</evidence>
<evidence type="ECO:0000256" key="4">
    <source>
        <dbReference type="ARBA" id="ARBA00022692"/>
    </source>
</evidence>